<dbReference type="AlphaFoldDB" id="A0A0F9GRD1"/>
<protein>
    <submittedName>
        <fullName evidence="1">Uncharacterized protein</fullName>
    </submittedName>
</protein>
<sequence>MIQAIIDAIEVEPYFRDDAVFPYWAVCGIMQLWTLRGIVGWRGSQCAEDVRGYAVRTFLSAPQAHPRDTSRVRSISLRKAAMGLSTTPGRVTK</sequence>
<comment type="caution">
    <text evidence="1">The sequence shown here is derived from an EMBL/GenBank/DDBJ whole genome shotgun (WGS) entry which is preliminary data.</text>
</comment>
<gene>
    <name evidence="1" type="ORF">LCGC14_1877070</name>
</gene>
<organism evidence="1">
    <name type="scientific">marine sediment metagenome</name>
    <dbReference type="NCBI Taxonomy" id="412755"/>
    <lineage>
        <taxon>unclassified sequences</taxon>
        <taxon>metagenomes</taxon>
        <taxon>ecological metagenomes</taxon>
    </lineage>
</organism>
<reference evidence="1" key="1">
    <citation type="journal article" date="2015" name="Nature">
        <title>Complex archaea that bridge the gap between prokaryotes and eukaryotes.</title>
        <authorList>
            <person name="Spang A."/>
            <person name="Saw J.H."/>
            <person name="Jorgensen S.L."/>
            <person name="Zaremba-Niedzwiedzka K."/>
            <person name="Martijn J."/>
            <person name="Lind A.E."/>
            <person name="van Eijk R."/>
            <person name="Schleper C."/>
            <person name="Guy L."/>
            <person name="Ettema T.J."/>
        </authorList>
    </citation>
    <scope>NUCLEOTIDE SEQUENCE</scope>
</reference>
<evidence type="ECO:0000313" key="1">
    <source>
        <dbReference type="EMBL" id="KKL93196.1"/>
    </source>
</evidence>
<accession>A0A0F9GRD1</accession>
<proteinExistence type="predicted"/>
<dbReference type="EMBL" id="LAZR01019255">
    <property type="protein sequence ID" value="KKL93196.1"/>
    <property type="molecule type" value="Genomic_DNA"/>
</dbReference>
<name>A0A0F9GRD1_9ZZZZ</name>